<dbReference type="Proteomes" id="UP001171916">
    <property type="component" value="Unassembled WGS sequence"/>
</dbReference>
<dbReference type="Pfam" id="PF20329">
    <property type="entry name" value="DUF6624"/>
    <property type="match status" value="1"/>
</dbReference>
<evidence type="ECO:0000313" key="3">
    <source>
        <dbReference type="Proteomes" id="UP001171916"/>
    </source>
</evidence>
<keyword evidence="3" id="KW-1185">Reference proteome</keyword>
<comment type="caution">
    <text evidence="2">The sequence shown here is derived from an EMBL/GenBank/DDBJ whole genome shotgun (WGS) entry which is preliminary data.</text>
</comment>
<evidence type="ECO:0000313" key="2">
    <source>
        <dbReference type="EMBL" id="MDN3203823.1"/>
    </source>
</evidence>
<name>A0ABT7YBD2_9BACT</name>
<proteinExistence type="predicted"/>
<dbReference type="InterPro" id="IPR046732">
    <property type="entry name" value="DUF6624"/>
</dbReference>
<evidence type="ECO:0000256" key="1">
    <source>
        <dbReference type="SAM" id="SignalP"/>
    </source>
</evidence>
<feature type="chain" id="PRO_5046351853" evidence="1">
    <location>
        <begin position="20"/>
        <end position="229"/>
    </location>
</feature>
<protein>
    <submittedName>
        <fullName evidence="2">Uncharacterized protein</fullName>
    </submittedName>
</protein>
<accession>A0ABT7YBD2</accession>
<sequence length="229" mass="27313">MRFRSILVFFLLTFNLSIAQSKDEFKYLGYLTEEGLNVWLDSIWTAEQIPIRKRDSLGRIHGFESEEFNWQDKIYHQNHDINEKKIRELLDTHGWPEIRVIGDRGNITICNVIQHSENEVRIMYLPMMREAVASKNLDPALLARAEDRIATERGDLQIYGTQIKYYPETQSLNLWPIKNPENLEKRRAEIGLEPIEAFLRRKRVPMEWNVEEQIERTREFEKNKKQKPV</sequence>
<gene>
    <name evidence="2" type="ORF">QVH07_06665</name>
</gene>
<dbReference type="RefSeq" id="WP_289999381.1">
    <property type="nucleotide sequence ID" value="NZ_JAUEPH010000003.1"/>
</dbReference>
<organism evidence="2 3">
    <name type="scientific">Algoriphagus sediminis</name>
    <dbReference type="NCBI Taxonomy" id="3057113"/>
    <lineage>
        <taxon>Bacteria</taxon>
        <taxon>Pseudomonadati</taxon>
        <taxon>Bacteroidota</taxon>
        <taxon>Cytophagia</taxon>
        <taxon>Cytophagales</taxon>
        <taxon>Cyclobacteriaceae</taxon>
        <taxon>Algoriphagus</taxon>
    </lineage>
</organism>
<keyword evidence="1" id="KW-0732">Signal</keyword>
<feature type="signal peptide" evidence="1">
    <location>
        <begin position="1"/>
        <end position="19"/>
    </location>
</feature>
<reference evidence="2" key="1">
    <citation type="submission" date="2023-06" db="EMBL/GenBank/DDBJ databases">
        <title>Robiginitalea aurantiacus sp. nov. and Algoriphagus sediminis sp. nov., isolated from coastal sediment.</title>
        <authorList>
            <person name="Zhou Z.Y."/>
            <person name="An J."/>
            <person name="Jia Y.W."/>
            <person name="Du Z.J."/>
        </authorList>
    </citation>
    <scope>NUCLEOTIDE SEQUENCE</scope>
    <source>
        <strain evidence="2">C2-7</strain>
    </source>
</reference>
<dbReference type="EMBL" id="JAUEPH010000003">
    <property type="protein sequence ID" value="MDN3203823.1"/>
    <property type="molecule type" value="Genomic_DNA"/>
</dbReference>